<protein>
    <submittedName>
        <fullName evidence="5">Response regulator transcription factor</fullName>
    </submittedName>
</protein>
<dbReference type="CDD" id="cd06170">
    <property type="entry name" value="LuxR_C_like"/>
    <property type="match status" value="1"/>
</dbReference>
<name>A0ABX2QNM6_9HYPH</name>
<dbReference type="PANTHER" id="PTHR45566">
    <property type="entry name" value="HTH-TYPE TRANSCRIPTIONAL REGULATOR YHJB-RELATED"/>
    <property type="match status" value="1"/>
</dbReference>
<dbReference type="Proteomes" id="UP000659172">
    <property type="component" value="Unassembled WGS sequence"/>
</dbReference>
<comment type="caution">
    <text evidence="5">The sequence shown here is derived from an EMBL/GenBank/DDBJ whole genome shotgun (WGS) entry which is preliminary data.</text>
</comment>
<dbReference type="PROSITE" id="PS50043">
    <property type="entry name" value="HTH_LUXR_2"/>
    <property type="match status" value="1"/>
</dbReference>
<dbReference type="PANTHER" id="PTHR45566:SF1">
    <property type="entry name" value="HTH-TYPE TRANSCRIPTIONAL REGULATOR YHJB-RELATED"/>
    <property type="match status" value="1"/>
</dbReference>
<feature type="domain" description="Response regulatory" evidence="4">
    <location>
        <begin position="4"/>
        <end position="118"/>
    </location>
</feature>
<dbReference type="InterPro" id="IPR011006">
    <property type="entry name" value="CheY-like_superfamily"/>
</dbReference>
<evidence type="ECO:0000313" key="5">
    <source>
        <dbReference type="EMBL" id="NVP58502.1"/>
    </source>
</evidence>
<feature type="domain" description="HTH luxR-type" evidence="3">
    <location>
        <begin position="184"/>
        <end position="249"/>
    </location>
</feature>
<dbReference type="Pfam" id="PF00196">
    <property type="entry name" value="GerE"/>
    <property type="match status" value="1"/>
</dbReference>
<organism evidence="5 6">
    <name type="scientific">Mycoplana rhizolycopersici</name>
    <dbReference type="NCBI Taxonomy" id="2746702"/>
    <lineage>
        <taxon>Bacteria</taxon>
        <taxon>Pseudomonadati</taxon>
        <taxon>Pseudomonadota</taxon>
        <taxon>Alphaproteobacteria</taxon>
        <taxon>Hyphomicrobiales</taxon>
        <taxon>Rhizobiaceae</taxon>
        <taxon>Mycoplana</taxon>
    </lineage>
</organism>
<evidence type="ECO:0000256" key="1">
    <source>
        <dbReference type="ARBA" id="ARBA00023125"/>
    </source>
</evidence>
<dbReference type="Gene3D" id="1.10.10.10">
    <property type="entry name" value="Winged helix-like DNA-binding domain superfamily/Winged helix DNA-binding domain"/>
    <property type="match status" value="1"/>
</dbReference>
<sequence length="262" mass="27227">MTHNIYLLESCRLFREGTRILLDSFAFNVVGVGESLADISKLPDAGTSLLFIVGTIEGATASDAIMAILDVNPRARIVVLADNYDAEAADTAVTLGAKGYLHKGLSADNFIKALQLVADECSVVSGSTAGSRNIATEADVRVEATLPPAAGSPIATALDDGFALQADVGAAPQHPHVPLAPVTFGDGRGGLSPRQKAILKLVTAGASNKEIARNLDISEGTVKVHIKAILRRIAVKNRTQAAIWALAAKDALGIADTRKGQA</sequence>
<dbReference type="InterPro" id="IPR001789">
    <property type="entry name" value="Sig_transdc_resp-reg_receiver"/>
</dbReference>
<evidence type="ECO:0000259" key="3">
    <source>
        <dbReference type="PROSITE" id="PS50043"/>
    </source>
</evidence>
<keyword evidence="1" id="KW-0238">DNA-binding</keyword>
<proteinExistence type="predicted"/>
<dbReference type="SMART" id="SM00421">
    <property type="entry name" value="HTH_LUXR"/>
    <property type="match status" value="1"/>
</dbReference>
<dbReference type="InterPro" id="IPR000792">
    <property type="entry name" value="Tscrpt_reg_LuxR_C"/>
</dbReference>
<evidence type="ECO:0000313" key="6">
    <source>
        <dbReference type="Proteomes" id="UP000659172"/>
    </source>
</evidence>
<evidence type="ECO:0000256" key="2">
    <source>
        <dbReference type="PROSITE-ProRule" id="PRU00169"/>
    </source>
</evidence>
<dbReference type="EMBL" id="JABXYK010000027">
    <property type="protein sequence ID" value="NVP58502.1"/>
    <property type="molecule type" value="Genomic_DNA"/>
</dbReference>
<keyword evidence="6" id="KW-1185">Reference proteome</keyword>
<dbReference type="SUPFAM" id="SSF46894">
    <property type="entry name" value="C-terminal effector domain of the bipartite response regulators"/>
    <property type="match status" value="1"/>
</dbReference>
<reference evidence="5 6" key="1">
    <citation type="submission" date="2020-06" db="EMBL/GenBank/DDBJ databases">
        <title>Rhizobium sp.nov. isolated from the tomato plant.</title>
        <authorList>
            <person name="Thin K.K."/>
            <person name="Zhang X."/>
            <person name="He S."/>
        </authorList>
    </citation>
    <scope>NUCLEOTIDE SEQUENCE [LARGE SCALE GENOMIC DNA]</scope>
    <source>
        <strain evidence="5 6">DBTS2</strain>
    </source>
</reference>
<dbReference type="PROSITE" id="PS00622">
    <property type="entry name" value="HTH_LUXR_1"/>
    <property type="match status" value="1"/>
</dbReference>
<comment type="caution">
    <text evidence="2">Lacks conserved residue(s) required for the propagation of feature annotation.</text>
</comment>
<dbReference type="InterPro" id="IPR036388">
    <property type="entry name" value="WH-like_DNA-bd_sf"/>
</dbReference>
<dbReference type="PRINTS" id="PR00038">
    <property type="entry name" value="HTHLUXR"/>
</dbReference>
<dbReference type="InterPro" id="IPR051015">
    <property type="entry name" value="EvgA-like"/>
</dbReference>
<dbReference type="SUPFAM" id="SSF52172">
    <property type="entry name" value="CheY-like"/>
    <property type="match status" value="1"/>
</dbReference>
<evidence type="ECO:0000259" key="4">
    <source>
        <dbReference type="PROSITE" id="PS50110"/>
    </source>
</evidence>
<dbReference type="Gene3D" id="3.40.50.2300">
    <property type="match status" value="1"/>
</dbReference>
<gene>
    <name evidence="5" type="ORF">HV823_25040</name>
</gene>
<dbReference type="InterPro" id="IPR016032">
    <property type="entry name" value="Sig_transdc_resp-reg_C-effctor"/>
</dbReference>
<dbReference type="PROSITE" id="PS50110">
    <property type="entry name" value="RESPONSE_REGULATORY"/>
    <property type="match status" value="1"/>
</dbReference>
<accession>A0ABX2QNM6</accession>